<comment type="caution">
    <text evidence="3">The sequence shown here is derived from an EMBL/GenBank/DDBJ whole genome shotgun (WGS) entry which is preliminary data.</text>
</comment>
<accession>A0AA88W7I3</accession>
<dbReference type="InterPro" id="IPR007573">
    <property type="entry name" value="QWRF"/>
</dbReference>
<dbReference type="GO" id="GO:0051225">
    <property type="term" value="P:spindle assembly"/>
    <property type="evidence" value="ECO:0007669"/>
    <property type="project" value="TreeGrafter"/>
</dbReference>
<feature type="compositionally biased region" description="Low complexity" evidence="2">
    <location>
        <begin position="149"/>
        <end position="165"/>
    </location>
</feature>
<sequence length="627" mass="67664">MVAAVSTTPYLKVTPRAAVHRPPLLPSETENGQPNRRPKAREVTSRYLSSTSSTSTTTSSSSGSSSSSNSAAATRRSPSPLVPRAAPTTPFPAVAKRSQSAERRRPATPRPVTPHNVSEVSTAAKQLMTSSKRSLSVSFQGESFSLPISRAKPAPAASSASNARKCTPERRKAAATTPVRDQRENSRPIDSQRWPGRSGGANSLTRSVDCTNEKARLGGSVSVVRALQKSMVDERIRKPERENDELDRLVKAVVDPVGSDTDSVSSDCNGSVVRKRGVVVPARFWLESGNRLREMPLPGSGSPVSKSNGVKPGVFPAKMIGAKKLLDDNSPMSSPRGVSVSRGLSSPIRGAVRPTSPSKGVRPVSPSKPVRPASPSKAMSTLMSSASRGMASPSRMRNGVASTLSCSLDSTPSILRFVADARRARVGENRIVDAHVLRLLHNRQLQWRFVNARADAAMLVQRVTTEKSLYNAWVTTSKLRHSVKSKRIELQLLRQNLRLYSALKGQMLYLDDWDLIDRDHYSSLSGATGALEASTLRLPIVGGARADIQNVKDSISSAVDVMQAMASSICSLLTKVEHVNSLVSEIASITTSECASLDQCKDLLSTLTDIQVWLEFQFSQNFLVTFM</sequence>
<dbReference type="GO" id="GO:0005737">
    <property type="term" value="C:cytoplasm"/>
    <property type="evidence" value="ECO:0007669"/>
    <property type="project" value="TreeGrafter"/>
</dbReference>
<dbReference type="Proteomes" id="UP001188597">
    <property type="component" value="Unassembled WGS sequence"/>
</dbReference>
<evidence type="ECO:0008006" key="5">
    <source>
        <dbReference type="Google" id="ProtNLM"/>
    </source>
</evidence>
<evidence type="ECO:0000313" key="3">
    <source>
        <dbReference type="EMBL" id="KAK3020749.1"/>
    </source>
</evidence>
<dbReference type="Pfam" id="PF04484">
    <property type="entry name" value="QWRF"/>
    <property type="match status" value="1"/>
</dbReference>
<dbReference type="GO" id="GO:0005880">
    <property type="term" value="C:nuclear microtubule"/>
    <property type="evidence" value="ECO:0007669"/>
    <property type="project" value="TreeGrafter"/>
</dbReference>
<evidence type="ECO:0000313" key="4">
    <source>
        <dbReference type="Proteomes" id="UP001188597"/>
    </source>
</evidence>
<feature type="region of interest" description="Disordered" evidence="2">
    <location>
        <begin position="149"/>
        <end position="206"/>
    </location>
</feature>
<evidence type="ECO:0000256" key="2">
    <source>
        <dbReference type="SAM" id="MobiDB-lite"/>
    </source>
</evidence>
<feature type="compositionally biased region" description="Low complexity" evidence="2">
    <location>
        <begin position="45"/>
        <end position="79"/>
    </location>
</feature>
<keyword evidence="4" id="KW-1185">Reference proteome</keyword>
<reference evidence="3" key="1">
    <citation type="submission" date="2022-12" db="EMBL/GenBank/DDBJ databases">
        <title>Draft genome assemblies for two species of Escallonia (Escalloniales).</title>
        <authorList>
            <person name="Chanderbali A."/>
            <person name="Dervinis C."/>
            <person name="Anghel I."/>
            <person name="Soltis D."/>
            <person name="Soltis P."/>
            <person name="Zapata F."/>
        </authorList>
    </citation>
    <scope>NUCLEOTIDE SEQUENCE</scope>
    <source>
        <strain evidence="3">UCBG64.0493</strain>
        <tissue evidence="3">Leaf</tissue>
    </source>
</reference>
<feature type="region of interest" description="Disordered" evidence="2">
    <location>
        <begin position="325"/>
        <end position="382"/>
    </location>
</feature>
<organism evidence="3 4">
    <name type="scientific">Escallonia herrerae</name>
    <dbReference type="NCBI Taxonomy" id="1293975"/>
    <lineage>
        <taxon>Eukaryota</taxon>
        <taxon>Viridiplantae</taxon>
        <taxon>Streptophyta</taxon>
        <taxon>Embryophyta</taxon>
        <taxon>Tracheophyta</taxon>
        <taxon>Spermatophyta</taxon>
        <taxon>Magnoliopsida</taxon>
        <taxon>eudicotyledons</taxon>
        <taxon>Gunneridae</taxon>
        <taxon>Pentapetalae</taxon>
        <taxon>asterids</taxon>
        <taxon>campanulids</taxon>
        <taxon>Escalloniales</taxon>
        <taxon>Escalloniaceae</taxon>
        <taxon>Escallonia</taxon>
    </lineage>
</organism>
<comment type="similarity">
    <text evidence="1">Belongs to the QWRF family.</text>
</comment>
<name>A0AA88W7I3_9ASTE</name>
<proteinExistence type="inferred from homology"/>
<dbReference type="PANTHER" id="PTHR31807">
    <property type="entry name" value="AUGMIN FAMILY MEMBER"/>
    <property type="match status" value="1"/>
</dbReference>
<gene>
    <name evidence="3" type="ORF">RJ639_047877</name>
</gene>
<dbReference type="GO" id="GO:0008017">
    <property type="term" value="F:microtubule binding"/>
    <property type="evidence" value="ECO:0007669"/>
    <property type="project" value="TreeGrafter"/>
</dbReference>
<dbReference type="EMBL" id="JAVXUP010000797">
    <property type="protein sequence ID" value="KAK3020749.1"/>
    <property type="molecule type" value="Genomic_DNA"/>
</dbReference>
<dbReference type="AlphaFoldDB" id="A0AA88W7I3"/>
<feature type="region of interest" description="Disordered" evidence="2">
    <location>
        <begin position="14"/>
        <end position="121"/>
    </location>
</feature>
<evidence type="ECO:0000256" key="1">
    <source>
        <dbReference type="ARBA" id="ARBA00010016"/>
    </source>
</evidence>
<protein>
    <recommendedName>
        <fullName evidence="5">QWRF motif-containing protein 2</fullName>
    </recommendedName>
</protein>
<feature type="compositionally biased region" description="Low complexity" evidence="2">
    <location>
        <begin position="356"/>
        <end position="378"/>
    </location>
</feature>
<dbReference type="PANTHER" id="PTHR31807:SF52">
    <property type="entry name" value="QWRF FAMILY PROTEIN"/>
    <property type="match status" value="1"/>
</dbReference>